<evidence type="ECO:0000313" key="4">
    <source>
        <dbReference type="Proteomes" id="UP001501705"/>
    </source>
</evidence>
<accession>A0ABN2CM08</accession>
<name>A0ABN2CM08_9ACTN</name>
<dbReference type="RefSeq" id="WP_344232599.1">
    <property type="nucleotide sequence ID" value="NZ_BAAAPH010000004.1"/>
</dbReference>
<keyword evidence="2" id="KW-0472">Membrane</keyword>
<gene>
    <name evidence="3" type="ORF">GCM10009804_14750</name>
</gene>
<keyword evidence="2" id="KW-1133">Transmembrane helix</keyword>
<evidence type="ECO:0000256" key="2">
    <source>
        <dbReference type="SAM" id="Phobius"/>
    </source>
</evidence>
<sequence>MNTQLTDLMQRATENLEPVTPDLLERSVTHGLRLRRRRTVIRTAGGAGAVLATVGLIAGGVQLLGSPKDTATAGTPAPLPVAKPSVKPSQSATPPSSKPAGTTAAKTLNTLRSLVAAPGRTFSEPETWGERGFTGAAYVVNDGKGASRVDVMLSGGGEINPCGQHRAGCTTLPDGSVLYTAKEQPTYSDSRQAEFGVVGNFVTLFRPDGRNINVTSYNGPAEKGRQHTRTHPMLSIQDLTTLAKSKAWKLPPVSSTSFGKPAK</sequence>
<protein>
    <submittedName>
        <fullName evidence="3">Uncharacterized protein</fullName>
    </submittedName>
</protein>
<evidence type="ECO:0000313" key="3">
    <source>
        <dbReference type="EMBL" id="GAA1559026.1"/>
    </source>
</evidence>
<feature type="transmembrane region" description="Helical" evidence="2">
    <location>
        <begin position="43"/>
        <end position="65"/>
    </location>
</feature>
<dbReference type="Proteomes" id="UP001501705">
    <property type="component" value="Unassembled WGS sequence"/>
</dbReference>
<evidence type="ECO:0000256" key="1">
    <source>
        <dbReference type="SAM" id="MobiDB-lite"/>
    </source>
</evidence>
<comment type="caution">
    <text evidence="3">The sequence shown here is derived from an EMBL/GenBank/DDBJ whole genome shotgun (WGS) entry which is preliminary data.</text>
</comment>
<dbReference type="EMBL" id="BAAAPH010000004">
    <property type="protein sequence ID" value="GAA1559026.1"/>
    <property type="molecule type" value="Genomic_DNA"/>
</dbReference>
<proteinExistence type="predicted"/>
<keyword evidence="2" id="KW-0812">Transmembrane</keyword>
<reference evidence="3 4" key="1">
    <citation type="journal article" date="2019" name="Int. J. Syst. Evol. Microbiol.">
        <title>The Global Catalogue of Microorganisms (GCM) 10K type strain sequencing project: providing services to taxonomists for standard genome sequencing and annotation.</title>
        <authorList>
            <consortium name="The Broad Institute Genomics Platform"/>
            <consortium name="The Broad Institute Genome Sequencing Center for Infectious Disease"/>
            <person name="Wu L."/>
            <person name="Ma J."/>
        </authorList>
    </citation>
    <scope>NUCLEOTIDE SEQUENCE [LARGE SCALE GENOMIC DNA]</scope>
    <source>
        <strain evidence="3 4">JCM 15572</strain>
    </source>
</reference>
<keyword evidence="4" id="KW-1185">Reference proteome</keyword>
<feature type="region of interest" description="Disordered" evidence="1">
    <location>
        <begin position="69"/>
        <end position="103"/>
    </location>
</feature>
<organism evidence="3 4">
    <name type="scientific">Kribbella hippodromi</name>
    <dbReference type="NCBI Taxonomy" id="434347"/>
    <lineage>
        <taxon>Bacteria</taxon>
        <taxon>Bacillati</taxon>
        <taxon>Actinomycetota</taxon>
        <taxon>Actinomycetes</taxon>
        <taxon>Propionibacteriales</taxon>
        <taxon>Kribbellaceae</taxon>
        <taxon>Kribbella</taxon>
    </lineage>
</organism>